<feature type="region of interest" description="Disordered" evidence="1">
    <location>
        <begin position="450"/>
        <end position="479"/>
    </location>
</feature>
<dbReference type="Pfam" id="PF13519">
    <property type="entry name" value="VWA_2"/>
    <property type="match status" value="1"/>
</dbReference>
<dbReference type="Proteomes" id="UP001276150">
    <property type="component" value="Unassembled WGS sequence"/>
</dbReference>
<evidence type="ECO:0000256" key="1">
    <source>
        <dbReference type="SAM" id="MobiDB-lite"/>
    </source>
</evidence>
<sequence length="745" mass="78255">MQPAAVLLTLLLSLGLSSGSSASVVSPASRAPGPAEGAACTLPAEPLPTHTRAVFVLDTSGSMRGLGDGRADVFGRVRAELNRYVRRTLPDRVELLTFDAGLRSPQGFDRPTGTQEWNTALRRLKANGSRTYLYRSLWAALEPLNGGGRYVTTVFLITDGIDNDWRRPFTAAQALDVFATRGPFDRLHYLALGTTIPGDAHQALNASAYADGQTIPLDQIPWLDDPGLGSGLLRVAQTGSLRVPFADGTRVRLTTPGGQGLRLVSDVVTGGRVDLTTRGGVPYGMAALLCPLEDSSPPTQASATGQPGTPQTETTEPAGTPLTLQRVLLRLNVQPPLTLLNPGADLTLAQGEQTALRYRAVPGVRLDGPTPEELPDGELAIGGLPSGLAAQIAHVPGSRELSVRLTNLSLTPGQTASLMLTLPGGVDMALPTVRGGEGGRTPSAAAVAAAQGGQVTTGEPTTTVTTTPPTVSPQEEQRQDRAGRWDTLITVLEWVRGLVLLALALGALAWLLMRRRRRRLSPRMVAVTRLNARPAGAKPAGHDDPPAVEGIEYSENRGLSLVTANGERNGVSIPLGGSFDLGQLARVPHLSGLRAEQHRDGLQLLRIPADLEVSEGGRLVGAGEVMRPGTLLGITVARTGRAPNQQLGSLTGLGQPLNIRHEAATVRITGPYGQHAIVLPAGLSDLGAVFDAPALGGLNVTLSGPQLLLVALPERLVLRRRGEPTPLQPGSYLSGMTLIDLPEDE</sequence>
<dbReference type="PROSITE" id="PS50234">
    <property type="entry name" value="VWFA"/>
    <property type="match status" value="1"/>
</dbReference>
<feature type="region of interest" description="Disordered" evidence="1">
    <location>
        <begin position="291"/>
        <end position="320"/>
    </location>
</feature>
<dbReference type="EMBL" id="JAPMIV010000004">
    <property type="protein sequence ID" value="MDV6373746.1"/>
    <property type="molecule type" value="Genomic_DNA"/>
</dbReference>
<reference evidence="5 6" key="1">
    <citation type="submission" date="2022-11" db="EMBL/GenBank/DDBJ databases">
        <title>Deinococcus ZS9-10, Low Temperature and Draught-tolerating, UV-resistant Bacteria from Continental Antarctica.</title>
        <authorList>
            <person name="Cheng L."/>
        </authorList>
    </citation>
    <scope>NUCLEOTIDE SEQUENCE [LARGE SCALE GENOMIC DNA]</scope>
    <source>
        <strain evidence="5 6">ZS9-10</strain>
    </source>
</reference>
<dbReference type="InterPro" id="IPR002035">
    <property type="entry name" value="VWF_A"/>
</dbReference>
<gene>
    <name evidence="5" type="ORF">ORD21_03935</name>
</gene>
<name>A0ABU4DMT9_9DEIO</name>
<keyword evidence="2" id="KW-1133">Transmembrane helix</keyword>
<evidence type="ECO:0000259" key="4">
    <source>
        <dbReference type="PROSITE" id="PS50234"/>
    </source>
</evidence>
<dbReference type="RefSeq" id="WP_317639063.1">
    <property type="nucleotide sequence ID" value="NZ_JAPMIV010000004.1"/>
</dbReference>
<evidence type="ECO:0000256" key="3">
    <source>
        <dbReference type="SAM" id="SignalP"/>
    </source>
</evidence>
<keyword evidence="2" id="KW-0812">Transmembrane</keyword>
<feature type="domain" description="VWFA" evidence="4">
    <location>
        <begin position="52"/>
        <end position="232"/>
    </location>
</feature>
<evidence type="ECO:0000256" key="2">
    <source>
        <dbReference type="SAM" id="Phobius"/>
    </source>
</evidence>
<feature type="compositionally biased region" description="Low complexity" evidence="1">
    <location>
        <begin position="450"/>
        <end position="474"/>
    </location>
</feature>
<feature type="transmembrane region" description="Helical" evidence="2">
    <location>
        <begin position="494"/>
        <end position="513"/>
    </location>
</feature>
<dbReference type="SUPFAM" id="SSF53300">
    <property type="entry name" value="vWA-like"/>
    <property type="match status" value="1"/>
</dbReference>
<dbReference type="InterPro" id="IPR036465">
    <property type="entry name" value="vWFA_dom_sf"/>
</dbReference>
<dbReference type="CDD" id="cd00198">
    <property type="entry name" value="vWFA"/>
    <property type="match status" value="1"/>
</dbReference>
<feature type="compositionally biased region" description="Low complexity" evidence="1">
    <location>
        <begin position="303"/>
        <end position="320"/>
    </location>
</feature>
<feature type="compositionally biased region" description="Low complexity" evidence="1">
    <location>
        <begin position="19"/>
        <end position="35"/>
    </location>
</feature>
<evidence type="ECO:0000313" key="6">
    <source>
        <dbReference type="Proteomes" id="UP001276150"/>
    </source>
</evidence>
<proteinExistence type="predicted"/>
<comment type="caution">
    <text evidence="5">The sequence shown here is derived from an EMBL/GenBank/DDBJ whole genome shotgun (WGS) entry which is preliminary data.</text>
</comment>
<feature type="region of interest" description="Disordered" evidence="1">
    <location>
        <begin position="19"/>
        <end position="43"/>
    </location>
</feature>
<organism evidence="5 6">
    <name type="scientific">Deinococcus arenicola</name>
    <dbReference type="NCBI Taxonomy" id="2994950"/>
    <lineage>
        <taxon>Bacteria</taxon>
        <taxon>Thermotogati</taxon>
        <taxon>Deinococcota</taxon>
        <taxon>Deinococci</taxon>
        <taxon>Deinococcales</taxon>
        <taxon>Deinococcaceae</taxon>
        <taxon>Deinococcus</taxon>
    </lineage>
</organism>
<evidence type="ECO:0000313" key="5">
    <source>
        <dbReference type="EMBL" id="MDV6373746.1"/>
    </source>
</evidence>
<keyword evidence="2" id="KW-0472">Membrane</keyword>
<accession>A0ABU4DMT9</accession>
<feature type="chain" id="PRO_5047415762" evidence="3">
    <location>
        <begin position="23"/>
        <end position="745"/>
    </location>
</feature>
<dbReference type="Gene3D" id="3.40.50.410">
    <property type="entry name" value="von Willebrand factor, type A domain"/>
    <property type="match status" value="1"/>
</dbReference>
<feature type="signal peptide" evidence="3">
    <location>
        <begin position="1"/>
        <end position="22"/>
    </location>
</feature>
<keyword evidence="3" id="KW-0732">Signal</keyword>
<protein>
    <submittedName>
        <fullName evidence="5">VWA domain-containing protein</fullName>
    </submittedName>
</protein>
<keyword evidence="6" id="KW-1185">Reference proteome</keyword>